<proteinExistence type="predicted"/>
<keyword evidence="1" id="KW-1133">Transmembrane helix</keyword>
<keyword evidence="1" id="KW-0812">Transmembrane</keyword>
<dbReference type="AlphaFoldDB" id="A0A9Q9JE44"/>
<evidence type="ECO:0000313" key="2">
    <source>
        <dbReference type="EMBL" id="UXE39591.1"/>
    </source>
</evidence>
<reference evidence="2" key="1">
    <citation type="submission" date="2022-09" db="EMBL/GenBank/DDBJ databases">
        <title>Multidrug resistance Raoultella ornithinolytica Strain MQB_Silv_108.</title>
        <authorList>
            <person name="Quintela-Baluja M."/>
        </authorList>
    </citation>
    <scope>NUCLEOTIDE SEQUENCE</scope>
    <source>
        <strain evidence="2">MQB_Silv_108</strain>
    </source>
</reference>
<dbReference type="RefSeq" id="WP_260990582.1">
    <property type="nucleotide sequence ID" value="NZ_CP104450.1"/>
</dbReference>
<gene>
    <name evidence="2" type="ORF">N2J37_07590</name>
</gene>
<evidence type="ECO:0000313" key="3">
    <source>
        <dbReference type="Proteomes" id="UP001064206"/>
    </source>
</evidence>
<feature type="transmembrane region" description="Helical" evidence="1">
    <location>
        <begin position="12"/>
        <end position="33"/>
    </location>
</feature>
<dbReference type="EMBL" id="CP104450">
    <property type="protein sequence ID" value="UXE39591.1"/>
    <property type="molecule type" value="Genomic_DNA"/>
</dbReference>
<protein>
    <submittedName>
        <fullName evidence="2">Uncharacterized protein</fullName>
    </submittedName>
</protein>
<organism evidence="2 3">
    <name type="scientific">Raoultella ornithinolytica</name>
    <name type="common">Klebsiella ornithinolytica</name>
    <dbReference type="NCBI Taxonomy" id="54291"/>
    <lineage>
        <taxon>Bacteria</taxon>
        <taxon>Pseudomonadati</taxon>
        <taxon>Pseudomonadota</taxon>
        <taxon>Gammaproteobacteria</taxon>
        <taxon>Enterobacterales</taxon>
        <taxon>Enterobacteriaceae</taxon>
        <taxon>Klebsiella/Raoultella group</taxon>
        <taxon>Raoultella</taxon>
    </lineage>
</organism>
<name>A0A9Q9JE44_RAOOR</name>
<keyword evidence="1" id="KW-0472">Membrane</keyword>
<accession>A0A9Q9JE44</accession>
<evidence type="ECO:0000256" key="1">
    <source>
        <dbReference type="SAM" id="Phobius"/>
    </source>
</evidence>
<dbReference type="Proteomes" id="UP001064206">
    <property type="component" value="Chromosome"/>
</dbReference>
<sequence length="43" mass="5020">MDFENYSRRTLLLVTLAVDLIILAMMVMAITWATCSVIEWWQA</sequence>